<evidence type="ECO:0000313" key="5">
    <source>
        <dbReference type="Proteomes" id="UP000242243"/>
    </source>
</evidence>
<dbReference type="GO" id="GO:0016787">
    <property type="term" value="F:hydrolase activity"/>
    <property type="evidence" value="ECO:0007669"/>
    <property type="project" value="UniProtKB-KW"/>
</dbReference>
<dbReference type="Proteomes" id="UP000242243">
    <property type="component" value="Unassembled WGS sequence"/>
</dbReference>
<name>A0A1I5NVJ1_9BACI</name>
<dbReference type="RefSeq" id="WP_089831289.1">
    <property type="nucleotide sequence ID" value="NZ_BJWI01000010.1"/>
</dbReference>
<keyword evidence="1" id="KW-0812">Transmembrane</keyword>
<protein>
    <submittedName>
        <fullName evidence="3">Glycosyl hydrolase</fullName>
    </submittedName>
    <submittedName>
        <fullName evidence="4">Glycosyltransferase, catalytic subunit of cellulose synthase and poly-beta-1,6-N-acetylglucosamine synthase</fullName>
    </submittedName>
</protein>
<dbReference type="EMBL" id="BJWI01000010">
    <property type="protein sequence ID" value="GEM01460.1"/>
    <property type="molecule type" value="Genomic_DNA"/>
</dbReference>
<reference evidence="3 6" key="2">
    <citation type="submission" date="2019-07" db="EMBL/GenBank/DDBJ databases">
        <title>Whole genome shotgun sequence of Halolactibacillus halophilus NBRC 100868.</title>
        <authorList>
            <person name="Hosoyama A."/>
            <person name="Uohara A."/>
            <person name="Ohji S."/>
            <person name="Ichikawa N."/>
        </authorList>
    </citation>
    <scope>NUCLEOTIDE SEQUENCE [LARGE SCALE GENOMIC DNA]</scope>
    <source>
        <strain evidence="3 6">NBRC 100868</strain>
    </source>
</reference>
<dbReference type="PANTHER" id="PTHR43646:SF3">
    <property type="entry name" value="SLR1566 PROTEIN"/>
    <property type="match status" value="1"/>
</dbReference>
<dbReference type="InterPro" id="IPR029044">
    <property type="entry name" value="Nucleotide-diphossugar_trans"/>
</dbReference>
<accession>A0A1I5NVJ1</accession>
<keyword evidence="6" id="KW-1185">Reference proteome</keyword>
<proteinExistence type="predicted"/>
<dbReference type="Gene3D" id="3.90.550.10">
    <property type="entry name" value="Spore Coat Polysaccharide Biosynthesis Protein SpsA, Chain A"/>
    <property type="match status" value="1"/>
</dbReference>
<dbReference type="OrthoDB" id="9800276at2"/>
<dbReference type="GO" id="GO:0016740">
    <property type="term" value="F:transferase activity"/>
    <property type="evidence" value="ECO:0007669"/>
    <property type="project" value="UniProtKB-KW"/>
</dbReference>
<keyword evidence="4" id="KW-0808">Transferase</keyword>
<feature type="transmembrane region" description="Helical" evidence="1">
    <location>
        <begin position="334"/>
        <end position="351"/>
    </location>
</feature>
<dbReference type="Pfam" id="PF00535">
    <property type="entry name" value="Glycos_transf_2"/>
    <property type="match status" value="1"/>
</dbReference>
<dbReference type="STRING" id="306540.SAMN05421839_11145"/>
<keyword evidence="3" id="KW-0378">Hydrolase</keyword>
<gene>
    <name evidence="3" type="ORF">HHA03_09920</name>
    <name evidence="4" type="ORF">SAMN05421839_11145</name>
</gene>
<reference evidence="4 5" key="1">
    <citation type="submission" date="2016-10" db="EMBL/GenBank/DDBJ databases">
        <authorList>
            <person name="de Groot N.N."/>
        </authorList>
    </citation>
    <scope>NUCLEOTIDE SEQUENCE [LARGE SCALE GENOMIC DNA]</scope>
    <source>
        <strain evidence="4 5">DSM 17073</strain>
    </source>
</reference>
<dbReference type="AlphaFoldDB" id="A0A1I5NVJ1"/>
<feature type="transmembrane region" description="Helical" evidence="1">
    <location>
        <begin position="6"/>
        <end position="27"/>
    </location>
</feature>
<dbReference type="SUPFAM" id="SSF53448">
    <property type="entry name" value="Nucleotide-diphospho-sugar transferases"/>
    <property type="match status" value="1"/>
</dbReference>
<feature type="domain" description="Glycosyltransferase 2-like" evidence="2">
    <location>
        <begin position="46"/>
        <end position="213"/>
    </location>
</feature>
<evidence type="ECO:0000256" key="1">
    <source>
        <dbReference type="SAM" id="Phobius"/>
    </source>
</evidence>
<evidence type="ECO:0000313" key="4">
    <source>
        <dbReference type="EMBL" id="SFP25650.1"/>
    </source>
</evidence>
<dbReference type="CDD" id="cd00761">
    <property type="entry name" value="Glyco_tranf_GTA_type"/>
    <property type="match status" value="1"/>
</dbReference>
<keyword evidence="1" id="KW-0472">Membrane</keyword>
<dbReference type="PANTHER" id="PTHR43646">
    <property type="entry name" value="GLYCOSYLTRANSFERASE"/>
    <property type="match status" value="1"/>
</dbReference>
<evidence type="ECO:0000313" key="6">
    <source>
        <dbReference type="Proteomes" id="UP000321547"/>
    </source>
</evidence>
<organism evidence="4 5">
    <name type="scientific">Halolactibacillus halophilus</name>
    <dbReference type="NCBI Taxonomy" id="306540"/>
    <lineage>
        <taxon>Bacteria</taxon>
        <taxon>Bacillati</taxon>
        <taxon>Bacillota</taxon>
        <taxon>Bacilli</taxon>
        <taxon>Bacillales</taxon>
        <taxon>Bacillaceae</taxon>
        <taxon>Halolactibacillus</taxon>
    </lineage>
</organism>
<evidence type="ECO:0000259" key="2">
    <source>
        <dbReference type="Pfam" id="PF00535"/>
    </source>
</evidence>
<feature type="transmembrane region" description="Helical" evidence="1">
    <location>
        <begin position="282"/>
        <end position="306"/>
    </location>
</feature>
<dbReference type="InterPro" id="IPR001173">
    <property type="entry name" value="Glyco_trans_2-like"/>
</dbReference>
<dbReference type="EMBL" id="FOXC01000011">
    <property type="protein sequence ID" value="SFP25650.1"/>
    <property type="molecule type" value="Genomic_DNA"/>
</dbReference>
<sequence length="371" mass="42595">MTTAIGLIIIIQVIQLWFVVVNLRYFLPPEKIVSANVPLDDLPTISVLIPARDEEDNIKACIESVYNQSILPLDVLVLNDHSVDRTSKILTDLQSVYPTLKVYEGRELPEGWLGKSFACHQLAERVQGDWFLLLDADVRLMPMAIESILPVLKAQKTGMISGFPKQHVVTLAEKLMVPMMLFTVLMHLPLKYVTQSHKPRLAAAHGGFIAIEKNSYQKAGAHEAIRTSLLDDMSLMKKQKALNQPVRLLKVDPFVQMRMYHSFQSVWLGFQKNMFSLFNKKVGYMLGLMSYYTVLFLLPFCFLPWVDVRYVLFSYGLMVLTKLVIDWRNAVPKWLSFFIPISILFMIGIGVDSMYKSLTHRGYIWKGRRYQ</sequence>
<keyword evidence="1" id="KW-1133">Transmembrane helix</keyword>
<dbReference type="Proteomes" id="UP000321547">
    <property type="component" value="Unassembled WGS sequence"/>
</dbReference>
<evidence type="ECO:0000313" key="3">
    <source>
        <dbReference type="EMBL" id="GEM01460.1"/>
    </source>
</evidence>